<feature type="compositionally biased region" description="Acidic residues" evidence="8">
    <location>
        <begin position="672"/>
        <end position="694"/>
    </location>
</feature>
<proteinExistence type="inferred from homology"/>
<feature type="region of interest" description="Disordered" evidence="8">
    <location>
        <begin position="498"/>
        <end position="573"/>
    </location>
</feature>
<feature type="compositionally biased region" description="Acidic residues" evidence="8">
    <location>
        <begin position="1042"/>
        <end position="1062"/>
    </location>
</feature>
<feature type="region of interest" description="Disordered" evidence="8">
    <location>
        <begin position="636"/>
        <end position="761"/>
    </location>
</feature>
<feature type="compositionally biased region" description="Polar residues" evidence="8">
    <location>
        <begin position="636"/>
        <end position="646"/>
    </location>
</feature>
<dbReference type="CDD" id="cd02661">
    <property type="entry name" value="Peptidase_C19E"/>
    <property type="match status" value="1"/>
</dbReference>
<protein>
    <recommendedName>
        <fullName evidence="3">ubiquitinyl hydrolase 1</fullName>
        <ecNumber evidence="3">3.4.19.12</ecNumber>
    </recommendedName>
</protein>
<feature type="region of interest" description="Disordered" evidence="8">
    <location>
        <begin position="804"/>
        <end position="830"/>
    </location>
</feature>
<evidence type="ECO:0000313" key="11">
    <source>
        <dbReference type="Proteomes" id="UP001141327"/>
    </source>
</evidence>
<keyword evidence="11" id="KW-1185">Reference proteome</keyword>
<dbReference type="EMBL" id="JAPMOS010000093">
    <property type="protein sequence ID" value="KAJ4455776.1"/>
    <property type="molecule type" value="Genomic_DNA"/>
</dbReference>
<feature type="compositionally biased region" description="Low complexity" evidence="8">
    <location>
        <begin position="541"/>
        <end position="550"/>
    </location>
</feature>
<dbReference type="InterPro" id="IPR038765">
    <property type="entry name" value="Papain-like_cys_pep_sf"/>
</dbReference>
<dbReference type="EC" id="3.4.19.12" evidence="3"/>
<dbReference type="Pfam" id="PF00443">
    <property type="entry name" value="UCH"/>
    <property type="match status" value="2"/>
</dbReference>
<feature type="compositionally biased region" description="Pro residues" evidence="8">
    <location>
        <begin position="855"/>
        <end position="872"/>
    </location>
</feature>
<dbReference type="PANTHER" id="PTHR24006:SF758">
    <property type="entry name" value="UBIQUITIN CARBOXYL-TERMINAL HYDROLASE 36"/>
    <property type="match status" value="1"/>
</dbReference>
<evidence type="ECO:0000256" key="2">
    <source>
        <dbReference type="ARBA" id="ARBA00009085"/>
    </source>
</evidence>
<keyword evidence="4" id="KW-0645">Protease</keyword>
<name>A0ABQ8UD28_9EUKA</name>
<dbReference type="SUPFAM" id="SSF54001">
    <property type="entry name" value="Cysteine proteinases"/>
    <property type="match status" value="2"/>
</dbReference>
<accession>A0ABQ8UD28</accession>
<evidence type="ECO:0000256" key="5">
    <source>
        <dbReference type="ARBA" id="ARBA00022786"/>
    </source>
</evidence>
<evidence type="ECO:0000256" key="7">
    <source>
        <dbReference type="ARBA" id="ARBA00022807"/>
    </source>
</evidence>
<dbReference type="PROSITE" id="PS50235">
    <property type="entry name" value="USP_3"/>
    <property type="match status" value="1"/>
</dbReference>
<feature type="compositionally biased region" description="Low complexity" evidence="8">
    <location>
        <begin position="961"/>
        <end position="990"/>
    </location>
</feature>
<feature type="region of interest" description="Disordered" evidence="8">
    <location>
        <begin position="1122"/>
        <end position="1189"/>
    </location>
</feature>
<dbReference type="InterPro" id="IPR050164">
    <property type="entry name" value="Peptidase_C19"/>
</dbReference>
<organism evidence="10 11">
    <name type="scientific">Paratrimastix pyriformis</name>
    <dbReference type="NCBI Taxonomy" id="342808"/>
    <lineage>
        <taxon>Eukaryota</taxon>
        <taxon>Metamonada</taxon>
        <taxon>Preaxostyla</taxon>
        <taxon>Paratrimastigidae</taxon>
        <taxon>Paratrimastix</taxon>
    </lineage>
</organism>
<comment type="similarity">
    <text evidence="2">Belongs to the peptidase C19 family.</text>
</comment>
<feature type="region of interest" description="Disordered" evidence="8">
    <location>
        <begin position="318"/>
        <end position="339"/>
    </location>
</feature>
<feature type="compositionally biased region" description="Basic and acidic residues" evidence="8">
    <location>
        <begin position="1169"/>
        <end position="1178"/>
    </location>
</feature>
<reference evidence="10" key="1">
    <citation type="journal article" date="2022" name="bioRxiv">
        <title>Genomics of Preaxostyla Flagellates Illuminates Evolutionary Transitions and the Path Towards Mitochondrial Loss.</title>
        <authorList>
            <person name="Novak L.V.F."/>
            <person name="Treitli S.C."/>
            <person name="Pyrih J."/>
            <person name="Halakuc P."/>
            <person name="Pipaliya S.V."/>
            <person name="Vacek V."/>
            <person name="Brzon O."/>
            <person name="Soukal P."/>
            <person name="Eme L."/>
            <person name="Dacks J.B."/>
            <person name="Karnkowska A."/>
            <person name="Elias M."/>
            <person name="Hampl V."/>
        </authorList>
    </citation>
    <scope>NUCLEOTIDE SEQUENCE</scope>
    <source>
        <strain evidence="10">RCP-MX</strain>
    </source>
</reference>
<feature type="region of interest" description="Disordered" evidence="8">
    <location>
        <begin position="854"/>
        <end position="927"/>
    </location>
</feature>
<feature type="region of interest" description="Disordered" evidence="8">
    <location>
        <begin position="1203"/>
        <end position="1225"/>
    </location>
</feature>
<dbReference type="PANTHER" id="PTHR24006">
    <property type="entry name" value="UBIQUITIN CARBOXYL-TERMINAL HYDROLASE"/>
    <property type="match status" value="1"/>
</dbReference>
<feature type="compositionally biased region" description="Polar residues" evidence="8">
    <location>
        <begin position="700"/>
        <end position="718"/>
    </location>
</feature>
<evidence type="ECO:0000313" key="10">
    <source>
        <dbReference type="EMBL" id="KAJ4455776.1"/>
    </source>
</evidence>
<evidence type="ECO:0000256" key="8">
    <source>
        <dbReference type="SAM" id="MobiDB-lite"/>
    </source>
</evidence>
<evidence type="ECO:0000256" key="4">
    <source>
        <dbReference type="ARBA" id="ARBA00022670"/>
    </source>
</evidence>
<evidence type="ECO:0000256" key="6">
    <source>
        <dbReference type="ARBA" id="ARBA00022801"/>
    </source>
</evidence>
<feature type="region of interest" description="Disordered" evidence="8">
    <location>
        <begin position="21"/>
        <end position="42"/>
    </location>
</feature>
<sequence>MLATEPVKRLIFHKATRPDVMNVVPTPSPTNSESHSKRPPVPPPELVRANSFTHAPLILYPPERLAPFLGNSEIRTVGAGLNNLGNTCFLNSVLQCLMHTTPFVAFLRSHEHSRSCNALGFCLLCALEKLADETFDPARGKKPLSPKAIVSNLKNISARLHWGRQEDAHEFLHAIFETVQKRLLPKTKQKLSPRIEATTLLHQLFGGHLQSQVRCPSCGHESNTFDPFWDLSLDVQSSKSITGALQHFTAPEILDTDNKYKCENCKKAICARKQLTIRECPNLLLLHLKRFSSGLFGGAKQHGGRPGGAAVNLARLFGSKPGRQGSPSKKQQRHGRGGGGLEMMMMMGMGMGTGRAGKITRHIAFPEELDLSPFLTRPAPARYDLYGVLIHSGSTVHSGHYYSYVKSGAGVWHCMDDDMVRPVSVQEVLESGAYMLFYRLTTPKPNPFEGGPLPAPGTCATLIPIPTKPTASPAPAPAPAPAAIPQVSEVSVTGAALAELDQQKSNPEKPTKKQKSMMLLAGTPPPALPDLPLTCVPMEPTLPLDPTTTPQPVRKRARPEPAADADVVDPASPPQPPLAARLFGGPQPPTPMAPAIRPVSPMSGRVPGVTVIGEEDVMATPGHPGTPSILRTPGTFHTATPASTGSALKRVRFEVPVGLGSGEGPVKPTTKDDDEDEDDKEEEEDDEEEEDGDAEAVALQGSTKSQCATHPSRQSARLWSNMFGTDTEGNADDDDDNDEDEDDDDKDPDFPGDDDEEDDGFGGCVVSNNVCFGFCGTPWHIHPPHHPVGLHVLDEPMAVPRVHSRPARAKPGTPTSPAIRKRAHTADPNDPAELSECMLVEETQESALDFVPAHKPAPSPRPTATLPRPPVDLPTQTTVVGTPPAPRVAPRAAKKKYAAAETPAPPPRPAKVSRPPHQDGGSAAAAAAFLQSAEGSLKVDSLAVPAADCGSDDEEPEEKAQPATTPTTTSPAPQPSASAPASTSAQPKKATAATEPPRHPAVVDARRRTPVASALGKKRPAPAPVTGGDDDDESMFALNDVELSDDGEDGGEDDDADAQEEGEVGHPGLRRRSDEEAAAAVGQPVRGLGVDEIPCWEGLNATEIKKAQRMLTRPLQMPTVKRDEWDQALDKGHTKKVRTKRTIDATQPNPFQLLAEQKRELKAQQTESALREASRDFGGRGGRGGRGGVDGVVAGEAGVVGAAGAGAVTERGRRPRLRSCGDHPA</sequence>
<dbReference type="InterPro" id="IPR001394">
    <property type="entry name" value="Peptidase_C19_UCH"/>
</dbReference>
<feature type="compositionally biased region" description="Basic and acidic residues" evidence="8">
    <location>
        <begin position="1122"/>
        <end position="1132"/>
    </location>
</feature>
<keyword evidence="7" id="KW-0788">Thiol protease</keyword>
<dbReference type="GO" id="GO:0016787">
    <property type="term" value="F:hydrolase activity"/>
    <property type="evidence" value="ECO:0007669"/>
    <property type="project" value="UniProtKB-KW"/>
</dbReference>
<dbReference type="PROSITE" id="PS00972">
    <property type="entry name" value="USP_1"/>
    <property type="match status" value="1"/>
</dbReference>
<dbReference type="PROSITE" id="PS00973">
    <property type="entry name" value="USP_2"/>
    <property type="match status" value="1"/>
</dbReference>
<evidence type="ECO:0000256" key="3">
    <source>
        <dbReference type="ARBA" id="ARBA00012759"/>
    </source>
</evidence>
<comment type="catalytic activity">
    <reaction evidence="1">
        <text>Thiol-dependent hydrolysis of ester, thioester, amide, peptide and isopeptide bonds formed by the C-terminal Gly of ubiquitin (a 76-residue protein attached to proteins as an intracellular targeting signal).</text>
        <dbReference type="EC" id="3.4.19.12"/>
    </reaction>
</comment>
<dbReference type="Proteomes" id="UP001141327">
    <property type="component" value="Unassembled WGS sequence"/>
</dbReference>
<comment type="caution">
    <text evidence="10">The sequence shown here is derived from an EMBL/GenBank/DDBJ whole genome shotgun (WGS) entry which is preliminary data.</text>
</comment>
<keyword evidence="5" id="KW-0833">Ubl conjugation pathway</keyword>
<gene>
    <name evidence="10" type="ORF">PAPYR_9203</name>
</gene>
<keyword evidence="6 10" id="KW-0378">Hydrolase</keyword>
<evidence type="ECO:0000259" key="9">
    <source>
        <dbReference type="PROSITE" id="PS50235"/>
    </source>
</evidence>
<evidence type="ECO:0000256" key="1">
    <source>
        <dbReference type="ARBA" id="ARBA00000707"/>
    </source>
</evidence>
<dbReference type="InterPro" id="IPR018200">
    <property type="entry name" value="USP_CS"/>
</dbReference>
<feature type="compositionally biased region" description="Acidic residues" evidence="8">
    <location>
        <begin position="729"/>
        <end position="760"/>
    </location>
</feature>
<feature type="compositionally biased region" description="Gly residues" evidence="8">
    <location>
        <begin position="1179"/>
        <end position="1189"/>
    </location>
</feature>
<feature type="region of interest" description="Disordered" evidence="8">
    <location>
        <begin position="944"/>
        <end position="1085"/>
    </location>
</feature>
<feature type="domain" description="USP" evidence="9">
    <location>
        <begin position="79"/>
        <end position="441"/>
    </location>
</feature>
<dbReference type="InterPro" id="IPR028889">
    <property type="entry name" value="USP"/>
</dbReference>
<feature type="compositionally biased region" description="Low complexity" evidence="8">
    <location>
        <begin position="560"/>
        <end position="570"/>
    </location>
</feature>
<dbReference type="Gene3D" id="3.90.70.10">
    <property type="entry name" value="Cysteine proteinases"/>
    <property type="match status" value="1"/>
</dbReference>